<dbReference type="RefSeq" id="WP_100783973.1">
    <property type="nucleotide sequence ID" value="NZ_NPDU01000069.1"/>
</dbReference>
<dbReference type="AlphaFoldDB" id="A0A2M9YUS7"/>
<sequence>MKFKDKVVLITGGNGGIGFATAKLFVEEGARVIVTGRDQTSLDASLKVLGKNARAYKADVLNGEERKRLFKGIGEEFGTLDIVFANAGIMKPTPAENTQEETFDEVLRVNVTGVFMTIQAALPLLKKGSAIVLNGSIISTVGVPGTSAYAASKAGVRSMARVLASELSPRGIRINTVVPGATRTSIWGTTEAAKQRLDRISASIPLQRIADAEEIARTVLFLSSEDSSYVQGAEIIVDGGSSSLPAGAPIYLAK</sequence>
<dbReference type="PANTHER" id="PTHR43669:SF3">
    <property type="entry name" value="ALCOHOL DEHYDROGENASE, PUTATIVE (AFU_ORTHOLOGUE AFUA_3G03445)-RELATED"/>
    <property type="match status" value="1"/>
</dbReference>
<accession>A0A2M9YUS7</accession>
<dbReference type="InterPro" id="IPR057326">
    <property type="entry name" value="KR_dom"/>
</dbReference>
<keyword evidence="6" id="KW-1185">Reference proteome</keyword>
<feature type="domain" description="Ketoreductase" evidence="3">
    <location>
        <begin position="6"/>
        <end position="184"/>
    </location>
</feature>
<dbReference type="EMBL" id="NPDV01000001">
    <property type="protein sequence ID" value="PJZ55236.1"/>
    <property type="molecule type" value="Genomic_DNA"/>
</dbReference>
<organism evidence="4 7">
    <name type="scientific">Leptospira adleri</name>
    <dbReference type="NCBI Taxonomy" id="2023186"/>
    <lineage>
        <taxon>Bacteria</taxon>
        <taxon>Pseudomonadati</taxon>
        <taxon>Spirochaetota</taxon>
        <taxon>Spirochaetia</taxon>
        <taxon>Leptospirales</taxon>
        <taxon>Leptospiraceae</taxon>
        <taxon>Leptospira</taxon>
    </lineage>
</organism>
<evidence type="ECO:0000313" key="6">
    <source>
        <dbReference type="Proteomes" id="UP000232149"/>
    </source>
</evidence>
<dbReference type="SUPFAM" id="SSF51735">
    <property type="entry name" value="NAD(P)-binding Rossmann-fold domains"/>
    <property type="match status" value="1"/>
</dbReference>
<dbReference type="Proteomes" id="UP000232149">
    <property type="component" value="Unassembled WGS sequence"/>
</dbReference>
<comment type="similarity">
    <text evidence="1">Belongs to the short-chain dehydrogenases/reductases (SDR) family.</text>
</comment>
<dbReference type="PRINTS" id="PR00080">
    <property type="entry name" value="SDRFAMILY"/>
</dbReference>
<gene>
    <name evidence="5" type="ORF">CH376_19190</name>
    <name evidence="4" type="ORF">CH380_01645</name>
</gene>
<proteinExistence type="inferred from homology"/>
<dbReference type="Proteomes" id="UP000232188">
    <property type="component" value="Unassembled WGS sequence"/>
</dbReference>
<dbReference type="InterPro" id="IPR002347">
    <property type="entry name" value="SDR_fam"/>
</dbReference>
<name>A0A2M9YUS7_9LEPT</name>
<evidence type="ECO:0000313" key="4">
    <source>
        <dbReference type="EMBL" id="PJZ55236.1"/>
    </source>
</evidence>
<dbReference type="PANTHER" id="PTHR43669">
    <property type="entry name" value="5-KETO-D-GLUCONATE 5-REDUCTASE"/>
    <property type="match status" value="1"/>
</dbReference>
<dbReference type="SMART" id="SM00822">
    <property type="entry name" value="PKS_KR"/>
    <property type="match status" value="1"/>
</dbReference>
<dbReference type="EMBL" id="NPDU01000069">
    <property type="protein sequence ID" value="PJZ60279.1"/>
    <property type="molecule type" value="Genomic_DNA"/>
</dbReference>
<dbReference type="PRINTS" id="PR00081">
    <property type="entry name" value="GDHRDH"/>
</dbReference>
<dbReference type="Gene3D" id="3.40.50.720">
    <property type="entry name" value="NAD(P)-binding Rossmann-like Domain"/>
    <property type="match status" value="1"/>
</dbReference>
<dbReference type="InterPro" id="IPR036291">
    <property type="entry name" value="NAD(P)-bd_dom_sf"/>
</dbReference>
<evidence type="ECO:0000259" key="3">
    <source>
        <dbReference type="SMART" id="SM00822"/>
    </source>
</evidence>
<dbReference type="FunFam" id="3.40.50.720:FF:000084">
    <property type="entry name" value="Short-chain dehydrogenase reductase"/>
    <property type="match status" value="1"/>
</dbReference>
<dbReference type="CDD" id="cd05233">
    <property type="entry name" value="SDR_c"/>
    <property type="match status" value="1"/>
</dbReference>
<dbReference type="OrthoDB" id="9803333at2"/>
<dbReference type="Pfam" id="PF13561">
    <property type="entry name" value="adh_short_C2"/>
    <property type="match status" value="1"/>
</dbReference>
<evidence type="ECO:0000256" key="2">
    <source>
        <dbReference type="ARBA" id="ARBA00023002"/>
    </source>
</evidence>
<evidence type="ECO:0000313" key="5">
    <source>
        <dbReference type="EMBL" id="PJZ60279.1"/>
    </source>
</evidence>
<evidence type="ECO:0000256" key="1">
    <source>
        <dbReference type="ARBA" id="ARBA00006484"/>
    </source>
</evidence>
<protein>
    <submittedName>
        <fullName evidence="4">Short-chain dehydrogenase</fullName>
    </submittedName>
</protein>
<evidence type="ECO:0000313" key="7">
    <source>
        <dbReference type="Proteomes" id="UP000232188"/>
    </source>
</evidence>
<dbReference type="GO" id="GO:0016491">
    <property type="term" value="F:oxidoreductase activity"/>
    <property type="evidence" value="ECO:0007669"/>
    <property type="project" value="UniProtKB-KW"/>
</dbReference>
<dbReference type="InterPro" id="IPR020904">
    <property type="entry name" value="Sc_DH/Rdtase_CS"/>
</dbReference>
<dbReference type="PROSITE" id="PS00061">
    <property type="entry name" value="ADH_SHORT"/>
    <property type="match status" value="1"/>
</dbReference>
<reference evidence="6 7" key="1">
    <citation type="submission" date="2017-07" db="EMBL/GenBank/DDBJ databases">
        <title>Leptospira spp. isolated from tropical soils.</title>
        <authorList>
            <person name="Thibeaux R."/>
            <person name="Iraola G."/>
            <person name="Ferres I."/>
            <person name="Bierque E."/>
            <person name="Girault D."/>
            <person name="Soupe-Gilbert M.-E."/>
            <person name="Picardeau M."/>
            <person name="Goarant C."/>
        </authorList>
    </citation>
    <scope>NUCLEOTIDE SEQUENCE [LARGE SCALE GENOMIC DNA]</scope>
    <source>
        <strain evidence="4 7">FH2-B-C1</strain>
        <strain evidence="5 6">FH2-B-D1</strain>
    </source>
</reference>
<keyword evidence="2" id="KW-0560">Oxidoreductase</keyword>
<comment type="caution">
    <text evidence="4">The sequence shown here is derived from an EMBL/GenBank/DDBJ whole genome shotgun (WGS) entry which is preliminary data.</text>
</comment>